<organism evidence="1 2">
    <name type="scientific">Marchantia polymorpha subsp. ruderalis</name>
    <dbReference type="NCBI Taxonomy" id="1480154"/>
    <lineage>
        <taxon>Eukaryota</taxon>
        <taxon>Viridiplantae</taxon>
        <taxon>Streptophyta</taxon>
        <taxon>Embryophyta</taxon>
        <taxon>Marchantiophyta</taxon>
        <taxon>Marchantiopsida</taxon>
        <taxon>Marchantiidae</taxon>
        <taxon>Marchantiales</taxon>
        <taxon>Marchantiaceae</taxon>
        <taxon>Marchantia</taxon>
    </lineage>
</organism>
<name>A0A176VT16_MARPO</name>
<evidence type="ECO:0000313" key="1">
    <source>
        <dbReference type="EMBL" id="OAE23482.1"/>
    </source>
</evidence>
<reference evidence="1" key="1">
    <citation type="submission" date="2016-03" db="EMBL/GenBank/DDBJ databases">
        <title>Mechanisms controlling the formation of the plant cell surface in tip-growing cells are functionally conserved among land plants.</title>
        <authorList>
            <person name="Honkanen S."/>
            <person name="Jones V.A."/>
            <person name="Morieri G."/>
            <person name="Champion C."/>
            <person name="Hetherington A.J."/>
            <person name="Kelly S."/>
            <person name="Saint-Marcoux D."/>
            <person name="Proust H."/>
            <person name="Prescott H."/>
            <person name="Dolan L."/>
        </authorList>
    </citation>
    <scope>NUCLEOTIDE SEQUENCE [LARGE SCALE GENOMIC DNA]</scope>
    <source>
        <tissue evidence="1">Whole gametophyte</tissue>
    </source>
</reference>
<dbReference type="Proteomes" id="UP000077202">
    <property type="component" value="Unassembled WGS sequence"/>
</dbReference>
<dbReference type="EMBL" id="LVLJ01002837">
    <property type="protein sequence ID" value="OAE23482.1"/>
    <property type="molecule type" value="Genomic_DNA"/>
</dbReference>
<dbReference type="AlphaFoldDB" id="A0A176VT16"/>
<gene>
    <name evidence="1" type="ORF">AXG93_285s1400</name>
</gene>
<proteinExistence type="predicted"/>
<comment type="caution">
    <text evidence="1">The sequence shown here is derived from an EMBL/GenBank/DDBJ whole genome shotgun (WGS) entry which is preliminary data.</text>
</comment>
<protein>
    <submittedName>
        <fullName evidence="1">Uncharacterized protein</fullName>
    </submittedName>
</protein>
<accession>A0A176VT16</accession>
<sequence length="272" mass="29859">MKVKAQGLILEDDSSVVASQGYLTSAEWAEVEADTVVREKDGPSKKYIRSSKMRPLAVKKRRATRKEKGKVIMTEEGTPKRNPVPSAEAIVIDSLEKPAEVLTMSSDTEEYPVALEKIAERVAEGVAGEATGQHPQAREVRCAHQCRILVELVRNKTRVKVATAHAVVEKKKQLRCTGSKYEVETQKWLQLRNLDRRAIAMIACSVSGQRQLAIKLDAFFISSCEAMTNLELELTAVLCRLGLDRKSDSAAIADSAVGVHVRSIGVTSQCVS</sequence>
<keyword evidence="2" id="KW-1185">Reference proteome</keyword>
<evidence type="ECO:0000313" key="2">
    <source>
        <dbReference type="Proteomes" id="UP000077202"/>
    </source>
</evidence>